<keyword evidence="1" id="KW-1185">Reference proteome</keyword>
<dbReference type="WBParaSite" id="TREG1_92340.1">
    <property type="protein sequence ID" value="TREG1_92340.1"/>
    <property type="gene ID" value="TREG1_92340"/>
</dbReference>
<protein>
    <submittedName>
        <fullName evidence="2">Uncharacterized protein</fullName>
    </submittedName>
</protein>
<accession>A0AA85KJE5</accession>
<sequence length="68" mass="7350">MCTLPQRSAFHWENLVIGVDSENAAHQTNAERSEINQASVSVNVAHRTAGVNVTRNVVATTVSKGFVE</sequence>
<organism evidence="1 2">
    <name type="scientific">Trichobilharzia regenti</name>
    <name type="common">Nasal bird schistosome</name>
    <dbReference type="NCBI Taxonomy" id="157069"/>
    <lineage>
        <taxon>Eukaryota</taxon>
        <taxon>Metazoa</taxon>
        <taxon>Spiralia</taxon>
        <taxon>Lophotrochozoa</taxon>
        <taxon>Platyhelminthes</taxon>
        <taxon>Trematoda</taxon>
        <taxon>Digenea</taxon>
        <taxon>Strigeidida</taxon>
        <taxon>Schistosomatoidea</taxon>
        <taxon>Schistosomatidae</taxon>
        <taxon>Trichobilharzia</taxon>
    </lineage>
</organism>
<name>A0AA85KJE5_TRIRE</name>
<evidence type="ECO:0000313" key="1">
    <source>
        <dbReference type="Proteomes" id="UP000050795"/>
    </source>
</evidence>
<dbReference type="AlphaFoldDB" id="A0AA85KJE5"/>
<reference evidence="1" key="1">
    <citation type="submission" date="2022-06" db="EMBL/GenBank/DDBJ databases">
        <authorList>
            <person name="Berger JAMES D."/>
            <person name="Berger JAMES D."/>
        </authorList>
    </citation>
    <scope>NUCLEOTIDE SEQUENCE [LARGE SCALE GENOMIC DNA]</scope>
</reference>
<proteinExistence type="predicted"/>
<dbReference type="Proteomes" id="UP000050795">
    <property type="component" value="Unassembled WGS sequence"/>
</dbReference>
<evidence type="ECO:0000313" key="2">
    <source>
        <dbReference type="WBParaSite" id="TREG1_92340.1"/>
    </source>
</evidence>
<reference evidence="2" key="2">
    <citation type="submission" date="2023-11" db="UniProtKB">
        <authorList>
            <consortium name="WormBaseParasite"/>
        </authorList>
    </citation>
    <scope>IDENTIFICATION</scope>
</reference>